<protein>
    <submittedName>
        <fullName evidence="4">Uncharacterized protein LOC103489137 isoform X3</fullName>
    </submittedName>
</protein>
<dbReference type="Proteomes" id="UP001652600">
    <property type="component" value="Chromosome 10"/>
</dbReference>
<feature type="region of interest" description="Disordered" evidence="1">
    <location>
        <begin position="1"/>
        <end position="20"/>
    </location>
</feature>
<dbReference type="GeneID" id="103489137"/>
<dbReference type="Pfam" id="PF08241">
    <property type="entry name" value="Methyltransf_11"/>
    <property type="match status" value="1"/>
</dbReference>
<dbReference type="SUPFAM" id="SSF53335">
    <property type="entry name" value="S-adenosyl-L-methionine-dependent methyltransferases"/>
    <property type="match status" value="1"/>
</dbReference>
<dbReference type="Gene3D" id="3.40.50.150">
    <property type="entry name" value="Vaccinia Virus protein VP39"/>
    <property type="match status" value="1"/>
</dbReference>
<dbReference type="InterPro" id="IPR013216">
    <property type="entry name" value="Methyltransf_11"/>
</dbReference>
<sequence>MLLNKPNPDHHPPTARTRAFRKRHRSHVCFATTILAYAEEGVSLKQQQPHLCSLYALQWLLLIHPLITLVRPPKPDWYEDFYASVLANGMKSYEEEIAVYKSQMFANLRGKSQKVLEIGIGAGPNLKYYAGNEGMEVYGVDPNQKMEKYAREAAKNAGLPPESFEFKQAVGEAIPLPDASVDAVVGTLVLCSVTDVDMTLREVKRVLRPGGLYIFVEHVAAKEGTALRFIQDVLDPLQQIVADGCHLTRRTGQNIIQTGFSNVDLNITSFSDAAFINPQVYGVAYR</sequence>
<organism evidence="3 4">
    <name type="scientific">Cucumis melo</name>
    <name type="common">Muskmelon</name>
    <dbReference type="NCBI Taxonomy" id="3656"/>
    <lineage>
        <taxon>Eukaryota</taxon>
        <taxon>Viridiplantae</taxon>
        <taxon>Streptophyta</taxon>
        <taxon>Embryophyta</taxon>
        <taxon>Tracheophyta</taxon>
        <taxon>Spermatophyta</taxon>
        <taxon>Magnoliopsida</taxon>
        <taxon>eudicotyledons</taxon>
        <taxon>Gunneridae</taxon>
        <taxon>Pentapetalae</taxon>
        <taxon>rosids</taxon>
        <taxon>fabids</taxon>
        <taxon>Cucurbitales</taxon>
        <taxon>Cucurbitaceae</taxon>
        <taxon>Benincaseae</taxon>
        <taxon>Cucumis</taxon>
    </lineage>
</organism>
<evidence type="ECO:0000313" key="4">
    <source>
        <dbReference type="RefSeq" id="XP_050947098.1"/>
    </source>
</evidence>
<accession>A0ABM3LAP5</accession>
<dbReference type="InterPro" id="IPR052356">
    <property type="entry name" value="Thiol_S-MT"/>
</dbReference>
<reference evidence="4" key="1">
    <citation type="submission" date="2025-08" db="UniProtKB">
        <authorList>
            <consortium name="RefSeq"/>
        </authorList>
    </citation>
    <scope>IDENTIFICATION</scope>
    <source>
        <tissue evidence="4">Stem</tissue>
    </source>
</reference>
<dbReference type="PANTHER" id="PTHR45036:SF1">
    <property type="entry name" value="METHYLTRANSFERASE LIKE 7A"/>
    <property type="match status" value="1"/>
</dbReference>
<dbReference type="CDD" id="cd02440">
    <property type="entry name" value="AdoMet_MTases"/>
    <property type="match status" value="1"/>
</dbReference>
<name>A0ABM3LAP5_CUCME</name>
<feature type="domain" description="Methyltransferase type 11" evidence="2">
    <location>
        <begin position="116"/>
        <end position="215"/>
    </location>
</feature>
<keyword evidence="3" id="KW-1185">Reference proteome</keyword>
<dbReference type="PANTHER" id="PTHR45036">
    <property type="entry name" value="METHYLTRANSFERASE LIKE 7B"/>
    <property type="match status" value="1"/>
</dbReference>
<evidence type="ECO:0000256" key="1">
    <source>
        <dbReference type="SAM" id="MobiDB-lite"/>
    </source>
</evidence>
<dbReference type="RefSeq" id="XP_050947098.1">
    <property type="nucleotide sequence ID" value="XM_051091141.1"/>
</dbReference>
<evidence type="ECO:0000259" key="2">
    <source>
        <dbReference type="Pfam" id="PF08241"/>
    </source>
</evidence>
<evidence type="ECO:0000313" key="3">
    <source>
        <dbReference type="Proteomes" id="UP001652600"/>
    </source>
</evidence>
<proteinExistence type="predicted"/>
<gene>
    <name evidence="4" type="primary">LOC103489137</name>
</gene>
<dbReference type="InterPro" id="IPR029063">
    <property type="entry name" value="SAM-dependent_MTases_sf"/>
</dbReference>